<protein>
    <submittedName>
        <fullName evidence="1">Uncharacterized protein</fullName>
    </submittedName>
</protein>
<proteinExistence type="predicted"/>
<keyword evidence="2" id="KW-1185">Reference proteome</keyword>
<reference evidence="1" key="1">
    <citation type="submission" date="2019-11" db="EMBL/GenBank/DDBJ databases">
        <title>Nori genome reveals adaptations in red seaweeds to the harsh intertidal environment.</title>
        <authorList>
            <person name="Wang D."/>
            <person name="Mao Y."/>
        </authorList>
    </citation>
    <scope>NUCLEOTIDE SEQUENCE</scope>
    <source>
        <tissue evidence="1">Gametophyte</tissue>
    </source>
</reference>
<sequence>MSSVPEAQEPLRCTVCAFQSRTFAGMRSHEIQKHRTISGNTLRDNPGRHKRRRGFPGGPVPPPGGADSPGGVAPLSGRQEPGLGNDFERLAGHCSLRPDSSGRYSGAVDHEVRALLQLAAALRPLAGVADVDPTGRQDAAFVSVATEVRALYEALQDTARVEPLVTPRAHARPGRFETGRLRALQRFVLSIGAAGMTQREQRLLYDFLETWDGTREGMAAADCDKTPLRDMFSSPTAFVNALRDEINHAAIEAGWRKVILTEAGVEYEAYFRSVLDVVASLLLHADGVRWWSGDCGPAPQTDRRESPLDGDAFRECEREVLSMNGPRSCVIGLHAYSDSNQLSWSGAHKLHPLRVKVVNVSGREQWMTVAYVPLVKTLQETAADERGRLRRCVIMQRVLYLAFREAFSASHCGFLLPSLTELRLFPRILLYICDQPEERLVLCLKGGKCRRPCSQCDVKVEVCGAPVALDARARDVVASLERHLETAGYRRRALHRQRRLTLEAMDSGSSFVPALAGMAGLSTSPYLLYRMVGFDVLHVLDLGVTRMLVHRLVEVFPSMCGGSTPVAGSPAATYRVTFERLFHLGRRSKACKAPPGLLVGKKDKQSVYTGKQQRGGISILPFIVAGLFRARSTPSMVPCAPLRDSSADVRADGRPDLTAAAIRRSNGTVAADANGSDEGDSGYEVDSEDDGVPAKKGAQFDWGAYSRVWDGTPMDVAVTHLFAEYAVLSARVCRQVRSSAPPPLTLTEATSIADQAQRFVTKYVTPILGPVHSSKVHRLLCHVLDAIRDHGNISLNCNTAPNEAIHKEDKANYARTSKSTAHFTRQIVLQSQGAGEVLARLDREEARGAAAVDSSSAARKKPGSARGHGAVAPAPTGATETAGDYKLERVSAGALDDRCGVANVAGLLGAERDDLVALVSTCRIDAVFDCGTQLQQLIRACPSHRDEPWFDSVLY</sequence>
<evidence type="ECO:0000313" key="2">
    <source>
        <dbReference type="Proteomes" id="UP000798662"/>
    </source>
</evidence>
<gene>
    <name evidence="1" type="ORF">I4F81_007727</name>
</gene>
<dbReference type="Proteomes" id="UP000798662">
    <property type="component" value="Chromosome 2"/>
</dbReference>
<evidence type="ECO:0000313" key="1">
    <source>
        <dbReference type="EMBL" id="KAK1865193.1"/>
    </source>
</evidence>
<comment type="caution">
    <text evidence="1">The sequence shown here is derived from an EMBL/GenBank/DDBJ whole genome shotgun (WGS) entry which is preliminary data.</text>
</comment>
<name>A0ACC3C541_PYRYE</name>
<dbReference type="EMBL" id="CM020619">
    <property type="protein sequence ID" value="KAK1865193.1"/>
    <property type="molecule type" value="Genomic_DNA"/>
</dbReference>
<organism evidence="1 2">
    <name type="scientific">Pyropia yezoensis</name>
    <name type="common">Susabi-nori</name>
    <name type="synonym">Porphyra yezoensis</name>
    <dbReference type="NCBI Taxonomy" id="2788"/>
    <lineage>
        <taxon>Eukaryota</taxon>
        <taxon>Rhodophyta</taxon>
        <taxon>Bangiophyceae</taxon>
        <taxon>Bangiales</taxon>
        <taxon>Bangiaceae</taxon>
        <taxon>Pyropia</taxon>
    </lineage>
</organism>
<accession>A0ACC3C541</accession>